<dbReference type="EMBL" id="MU971406">
    <property type="protein sequence ID" value="KAK9235728.1"/>
    <property type="molecule type" value="Genomic_DNA"/>
</dbReference>
<name>A0ACC3SVQ3_LIPKO</name>
<proteinExistence type="predicted"/>
<sequence>MVTSASLGQVQVTARYELRCANDAAVAPFESPFRLGPMDELVYPFVPIQVVFVYENNALFIPLERLQQALSHLLDKYPHLTGRLQFDPDKRTPEITRLGTGAEILVAQCSVRLDDLASSGCASGRFLMPNLPGSGSDLLPPFDRTIEGICRDPIFAVQHTRFACGSVALGMRLHHIVCDAHGFFQLVRDLAEIYRALRCSSRPNLARPPEIRSYLQGGPDAMSPEEQEEALSFQPSVYYVENCREIKVNAPAPHAELPAGPPVVGRVLRFSGCDLNALKDVAKDPSGHGWVSTFESLCAFLYQRVYRARLELLNSQGVPTIAAAAQLSRGFWAAIDVRSPSLTPSRLNLPARYFPNAVYCPYTYAAHDLLAESPLGQVAKFVHDLIRSVGRQQLQQTTKWVAAQPDKSRIKLDYTFSNGSFTVSQWSKFDMYVGVDFDVDEQGGAIPPALVTPPFTEISTIDGLAMILSTEEQFYGATEQRGSPSSIEIPCAIDVNLTLSEPLWPILDRDEQFRKFCCL</sequence>
<evidence type="ECO:0000313" key="2">
    <source>
        <dbReference type="Proteomes" id="UP001433508"/>
    </source>
</evidence>
<reference evidence="2" key="1">
    <citation type="journal article" date="2024" name="Front. Bioeng. Biotechnol.">
        <title>Genome-scale model development and genomic sequencing of the oleaginous clade Lipomyces.</title>
        <authorList>
            <person name="Czajka J.J."/>
            <person name="Han Y."/>
            <person name="Kim J."/>
            <person name="Mondo S.J."/>
            <person name="Hofstad B.A."/>
            <person name="Robles A."/>
            <person name="Haridas S."/>
            <person name="Riley R."/>
            <person name="LaButti K."/>
            <person name="Pangilinan J."/>
            <person name="Andreopoulos W."/>
            <person name="Lipzen A."/>
            <person name="Yan J."/>
            <person name="Wang M."/>
            <person name="Ng V."/>
            <person name="Grigoriev I.V."/>
            <person name="Spatafora J.W."/>
            <person name="Magnuson J.K."/>
            <person name="Baker S.E."/>
            <person name="Pomraning K.R."/>
        </authorList>
    </citation>
    <scope>NUCLEOTIDE SEQUENCE [LARGE SCALE GENOMIC DNA]</scope>
    <source>
        <strain evidence="2">CBS 7786</strain>
    </source>
</reference>
<comment type="caution">
    <text evidence="1">The sequence shown here is derived from an EMBL/GenBank/DDBJ whole genome shotgun (WGS) entry which is preliminary data.</text>
</comment>
<dbReference type="Proteomes" id="UP001433508">
    <property type="component" value="Unassembled WGS sequence"/>
</dbReference>
<keyword evidence="1" id="KW-0808">Transferase</keyword>
<evidence type="ECO:0000313" key="1">
    <source>
        <dbReference type="EMBL" id="KAK9235728.1"/>
    </source>
</evidence>
<organism evidence="1 2">
    <name type="scientific">Lipomyces kononenkoae</name>
    <name type="common">Yeast</name>
    <dbReference type="NCBI Taxonomy" id="34357"/>
    <lineage>
        <taxon>Eukaryota</taxon>
        <taxon>Fungi</taxon>
        <taxon>Dikarya</taxon>
        <taxon>Ascomycota</taxon>
        <taxon>Saccharomycotina</taxon>
        <taxon>Lipomycetes</taxon>
        <taxon>Lipomycetales</taxon>
        <taxon>Lipomycetaceae</taxon>
        <taxon>Lipomyces</taxon>
    </lineage>
</organism>
<accession>A0ACC3SVQ3</accession>
<protein>
    <submittedName>
        <fullName evidence="1">Transferase family-domain-containing protein</fullName>
    </submittedName>
</protein>
<gene>
    <name evidence="1" type="ORF">V1525DRAFT_347737</name>
</gene>
<keyword evidence="2" id="KW-1185">Reference proteome</keyword>